<sequence length="297" mass="32561">MMEVIHSTVLEPQDIWWERGGLSSPAVVEFAGKYQLLYAALGEDGISRLGLAVSDDGELFKRLDSPIYETPDDVPDARLGLIQPRAILTSGKETIICAIGRTVLPIGTINLKDTEQAVPWKQSIFTLSTKDLRHFRLTGPIMPNLGCDAAVSFPARISSRLWLLQALSGNLMLSNAKQWDEFEGSLQLLSTEGKTTGGILSLGPPPILVENGWLLLYGRSEKNELYLEAALLAKENPLVVLKRSTEPLWRLPTSPNSAVSWSSLLLQRGSFHLYYSAKGTVGLAKFSQESILASLNV</sequence>
<evidence type="ECO:0000256" key="2">
    <source>
        <dbReference type="ARBA" id="ARBA00022679"/>
    </source>
</evidence>
<evidence type="ECO:0000256" key="1">
    <source>
        <dbReference type="ARBA" id="ARBA00022676"/>
    </source>
</evidence>
<reference evidence="4 5" key="1">
    <citation type="journal article" date="2016" name="Nat. Commun.">
        <title>Thousands of microbial genomes shed light on interconnected biogeochemical processes in an aquifer system.</title>
        <authorList>
            <person name="Anantharaman K."/>
            <person name="Brown C.T."/>
            <person name="Hug L.A."/>
            <person name="Sharon I."/>
            <person name="Castelle C.J."/>
            <person name="Probst A.J."/>
            <person name="Thomas B.C."/>
            <person name="Singh A."/>
            <person name="Wilkins M.J."/>
            <person name="Karaoz U."/>
            <person name="Brodie E.L."/>
            <person name="Williams K.H."/>
            <person name="Hubbard S.S."/>
            <person name="Banfield J.F."/>
        </authorList>
    </citation>
    <scope>NUCLEOTIDE SEQUENCE [LARGE SCALE GENOMIC DNA]</scope>
</reference>
<evidence type="ECO:0000256" key="3">
    <source>
        <dbReference type="ARBA" id="ARBA00024356"/>
    </source>
</evidence>
<keyword evidence="1" id="KW-0328">Glycosyltransferase</keyword>
<dbReference type="STRING" id="1797471.A3A71_03415"/>
<comment type="caution">
    <text evidence="4">The sequence shown here is derived from an EMBL/GenBank/DDBJ whole genome shotgun (WGS) entry which is preliminary data.</text>
</comment>
<dbReference type="InterPro" id="IPR023296">
    <property type="entry name" value="Glyco_hydro_beta-prop_sf"/>
</dbReference>
<dbReference type="GO" id="GO:0016757">
    <property type="term" value="F:glycosyltransferase activity"/>
    <property type="evidence" value="ECO:0007669"/>
    <property type="project" value="UniProtKB-KW"/>
</dbReference>
<name>A0A1F5ECX6_9BACT</name>
<proteinExistence type="inferred from homology"/>
<dbReference type="SUPFAM" id="SSF75005">
    <property type="entry name" value="Arabinanase/levansucrase/invertase"/>
    <property type="match status" value="1"/>
</dbReference>
<evidence type="ECO:0000313" key="5">
    <source>
        <dbReference type="Proteomes" id="UP000177481"/>
    </source>
</evidence>
<evidence type="ECO:0008006" key="6">
    <source>
        <dbReference type="Google" id="ProtNLM"/>
    </source>
</evidence>
<gene>
    <name evidence="4" type="ORF">A3A71_03415</name>
</gene>
<organism evidence="4 5">
    <name type="scientific">Candidatus Berkelbacteria bacterium RIFCSPLOWO2_01_FULL_50_28</name>
    <dbReference type="NCBI Taxonomy" id="1797471"/>
    <lineage>
        <taxon>Bacteria</taxon>
        <taxon>Candidatus Berkelbacteria</taxon>
    </lineage>
</organism>
<dbReference type="PANTHER" id="PTHR34106:SF5">
    <property type="entry name" value="GLYCOSIDASE"/>
    <property type="match status" value="1"/>
</dbReference>
<comment type="similarity">
    <text evidence="3">Belongs to the glycosyl hydrolase 130 family.</text>
</comment>
<dbReference type="Gene3D" id="2.115.10.20">
    <property type="entry name" value="Glycosyl hydrolase domain, family 43"/>
    <property type="match status" value="1"/>
</dbReference>
<dbReference type="EMBL" id="MEZX01000001">
    <property type="protein sequence ID" value="OGD65106.1"/>
    <property type="molecule type" value="Genomic_DNA"/>
</dbReference>
<evidence type="ECO:0000313" key="4">
    <source>
        <dbReference type="EMBL" id="OGD65106.1"/>
    </source>
</evidence>
<dbReference type="Proteomes" id="UP000177481">
    <property type="component" value="Unassembled WGS sequence"/>
</dbReference>
<keyword evidence="2" id="KW-0808">Transferase</keyword>
<protein>
    <recommendedName>
        <fullName evidence="6">Glycosidase</fullName>
    </recommendedName>
</protein>
<dbReference type="AlphaFoldDB" id="A0A1F5ECX6"/>
<accession>A0A1F5ECX6</accession>
<dbReference type="InterPro" id="IPR007184">
    <property type="entry name" value="Mannoside_phosphorylase"/>
</dbReference>
<dbReference type="PANTHER" id="PTHR34106">
    <property type="entry name" value="GLYCOSIDASE"/>
    <property type="match status" value="1"/>
</dbReference>